<dbReference type="Proteomes" id="UP001597114">
    <property type="component" value="Unassembled WGS sequence"/>
</dbReference>
<dbReference type="InterPro" id="IPR001647">
    <property type="entry name" value="HTH_TetR"/>
</dbReference>
<dbReference type="Gene3D" id="1.10.357.10">
    <property type="entry name" value="Tetracycline Repressor, domain 2"/>
    <property type="match status" value="1"/>
</dbReference>
<keyword evidence="7" id="KW-1185">Reference proteome</keyword>
<dbReference type="Pfam" id="PF13305">
    <property type="entry name" value="TetR_C_33"/>
    <property type="match status" value="1"/>
</dbReference>
<dbReference type="InterPro" id="IPR009057">
    <property type="entry name" value="Homeodomain-like_sf"/>
</dbReference>
<keyword evidence="2 4" id="KW-0238">DNA-binding</keyword>
<comment type="caution">
    <text evidence="6">The sequence shown here is derived from an EMBL/GenBank/DDBJ whole genome shotgun (WGS) entry which is preliminary data.</text>
</comment>
<sequence length="208" mass="21999">MATTHEGDPAAGRRYHHGDLRAALIAASFELLSEVGMAGFSVAQLARRLGVSTAAPYRHFRDRDELLAAVATEAAGELTTAVRAAADAAGPDPIDRFAATAGAYVRYVSARGAGFTVIFAESLRHLRDAGLAETGRELMTLLLELAQKARPLPPSEALQLLEQHVAIAHGYITLHTDGFLDRGHPTIDEIADRATHASAALVRGTGTV</sequence>
<feature type="domain" description="HTH tetR-type" evidence="5">
    <location>
        <begin position="18"/>
        <end position="78"/>
    </location>
</feature>
<dbReference type="SUPFAM" id="SSF48498">
    <property type="entry name" value="Tetracyclin repressor-like, C-terminal domain"/>
    <property type="match status" value="1"/>
</dbReference>
<evidence type="ECO:0000313" key="7">
    <source>
        <dbReference type="Proteomes" id="UP001597114"/>
    </source>
</evidence>
<proteinExistence type="predicted"/>
<dbReference type="SUPFAM" id="SSF46689">
    <property type="entry name" value="Homeodomain-like"/>
    <property type="match status" value="1"/>
</dbReference>
<dbReference type="RefSeq" id="WP_344722688.1">
    <property type="nucleotide sequence ID" value="NZ_BAAAUS010000013.1"/>
</dbReference>
<evidence type="ECO:0000256" key="2">
    <source>
        <dbReference type="ARBA" id="ARBA00023125"/>
    </source>
</evidence>
<dbReference type="Pfam" id="PF00440">
    <property type="entry name" value="TetR_N"/>
    <property type="match status" value="1"/>
</dbReference>
<evidence type="ECO:0000313" key="6">
    <source>
        <dbReference type="EMBL" id="MFD1517391.1"/>
    </source>
</evidence>
<organism evidence="6 7">
    <name type="scientific">Pseudonocardia yunnanensis</name>
    <dbReference type="NCBI Taxonomy" id="58107"/>
    <lineage>
        <taxon>Bacteria</taxon>
        <taxon>Bacillati</taxon>
        <taxon>Actinomycetota</taxon>
        <taxon>Actinomycetes</taxon>
        <taxon>Pseudonocardiales</taxon>
        <taxon>Pseudonocardiaceae</taxon>
        <taxon>Pseudonocardia</taxon>
    </lineage>
</organism>
<dbReference type="InterPro" id="IPR050109">
    <property type="entry name" value="HTH-type_TetR-like_transc_reg"/>
</dbReference>
<dbReference type="PROSITE" id="PS50977">
    <property type="entry name" value="HTH_TETR_2"/>
    <property type="match status" value="1"/>
</dbReference>
<dbReference type="EMBL" id="JBHUCO010000008">
    <property type="protein sequence ID" value="MFD1517391.1"/>
    <property type="molecule type" value="Genomic_DNA"/>
</dbReference>
<dbReference type="PANTHER" id="PTHR30055:SF220">
    <property type="entry name" value="TETR-FAMILY REGULATORY PROTEIN"/>
    <property type="match status" value="1"/>
</dbReference>
<dbReference type="PANTHER" id="PTHR30055">
    <property type="entry name" value="HTH-TYPE TRANSCRIPTIONAL REGULATOR RUTR"/>
    <property type="match status" value="1"/>
</dbReference>
<keyword evidence="1" id="KW-0805">Transcription regulation</keyword>
<evidence type="ECO:0000256" key="4">
    <source>
        <dbReference type="PROSITE-ProRule" id="PRU00335"/>
    </source>
</evidence>
<dbReference type="PRINTS" id="PR00455">
    <property type="entry name" value="HTHTETR"/>
</dbReference>
<accession>A0ABW4EQW4</accession>
<name>A0ABW4EQW4_9PSEU</name>
<evidence type="ECO:0000256" key="1">
    <source>
        <dbReference type="ARBA" id="ARBA00023015"/>
    </source>
</evidence>
<evidence type="ECO:0000256" key="3">
    <source>
        <dbReference type="ARBA" id="ARBA00023163"/>
    </source>
</evidence>
<dbReference type="InterPro" id="IPR036271">
    <property type="entry name" value="Tet_transcr_reg_TetR-rel_C_sf"/>
</dbReference>
<gene>
    <name evidence="6" type="ORF">ACFSJD_07835</name>
</gene>
<dbReference type="InterPro" id="IPR025996">
    <property type="entry name" value="MT1864/Rv1816-like_C"/>
</dbReference>
<keyword evidence="3" id="KW-0804">Transcription</keyword>
<reference evidence="7" key="1">
    <citation type="journal article" date="2019" name="Int. J. Syst. Evol. Microbiol.">
        <title>The Global Catalogue of Microorganisms (GCM) 10K type strain sequencing project: providing services to taxonomists for standard genome sequencing and annotation.</title>
        <authorList>
            <consortium name="The Broad Institute Genomics Platform"/>
            <consortium name="The Broad Institute Genome Sequencing Center for Infectious Disease"/>
            <person name="Wu L."/>
            <person name="Ma J."/>
        </authorList>
    </citation>
    <scope>NUCLEOTIDE SEQUENCE [LARGE SCALE GENOMIC DNA]</scope>
    <source>
        <strain evidence="7">CCM 7043</strain>
    </source>
</reference>
<feature type="DNA-binding region" description="H-T-H motif" evidence="4">
    <location>
        <begin position="41"/>
        <end position="60"/>
    </location>
</feature>
<protein>
    <submittedName>
        <fullName evidence="6">TetR/AcrR family transcriptional regulator</fullName>
    </submittedName>
</protein>
<evidence type="ECO:0000259" key="5">
    <source>
        <dbReference type="PROSITE" id="PS50977"/>
    </source>
</evidence>